<organism evidence="2 3">
    <name type="scientific">Periplaneta americana</name>
    <name type="common">American cockroach</name>
    <name type="synonym">Blatta americana</name>
    <dbReference type="NCBI Taxonomy" id="6978"/>
    <lineage>
        <taxon>Eukaryota</taxon>
        <taxon>Metazoa</taxon>
        <taxon>Ecdysozoa</taxon>
        <taxon>Arthropoda</taxon>
        <taxon>Hexapoda</taxon>
        <taxon>Insecta</taxon>
        <taxon>Pterygota</taxon>
        <taxon>Neoptera</taxon>
        <taxon>Polyneoptera</taxon>
        <taxon>Dictyoptera</taxon>
        <taxon>Blattodea</taxon>
        <taxon>Blattoidea</taxon>
        <taxon>Blattidae</taxon>
        <taxon>Blattinae</taxon>
        <taxon>Periplaneta</taxon>
    </lineage>
</organism>
<keyword evidence="3" id="KW-1185">Reference proteome</keyword>
<reference evidence="2 3" key="1">
    <citation type="journal article" date="2022" name="Allergy">
        <title>Genome assembly and annotation of Periplaneta americana reveal a comprehensive cockroach allergen profile.</title>
        <authorList>
            <person name="Wang L."/>
            <person name="Xiong Q."/>
            <person name="Saelim N."/>
            <person name="Wang L."/>
            <person name="Nong W."/>
            <person name="Wan A.T."/>
            <person name="Shi M."/>
            <person name="Liu X."/>
            <person name="Cao Q."/>
            <person name="Hui J.H.L."/>
            <person name="Sookrung N."/>
            <person name="Leung T.F."/>
            <person name="Tungtrongchitr A."/>
            <person name="Tsui S.K.W."/>
        </authorList>
    </citation>
    <scope>NUCLEOTIDE SEQUENCE [LARGE SCALE GENOMIC DNA]</scope>
    <source>
        <strain evidence="2">PWHHKU_190912</strain>
    </source>
</reference>
<evidence type="ECO:0000313" key="2">
    <source>
        <dbReference type="EMBL" id="KAJ4434916.1"/>
    </source>
</evidence>
<name>A0ABQ8SMG3_PERAM</name>
<feature type="compositionally biased region" description="Basic and acidic residues" evidence="1">
    <location>
        <begin position="61"/>
        <end position="72"/>
    </location>
</feature>
<gene>
    <name evidence="2" type="ORF">ANN_23487</name>
</gene>
<accession>A0ABQ8SMG3</accession>
<feature type="compositionally biased region" description="Basic and acidic residues" evidence="1">
    <location>
        <begin position="92"/>
        <end position="109"/>
    </location>
</feature>
<dbReference type="EMBL" id="JAJSOF020000025">
    <property type="protein sequence ID" value="KAJ4434916.1"/>
    <property type="molecule type" value="Genomic_DNA"/>
</dbReference>
<sequence>MAGLCEGGNEPPGSLKATCYRPCSELVTGLGCVFHKHTPPGNTNKSRQDQQQPVLKMADKRLKHDNEKEKKKLVGSLAEQKLPTEGCTGRNGEWEKSSSHKKISDERRH</sequence>
<evidence type="ECO:0000313" key="3">
    <source>
        <dbReference type="Proteomes" id="UP001148838"/>
    </source>
</evidence>
<dbReference type="Proteomes" id="UP001148838">
    <property type="component" value="Unassembled WGS sequence"/>
</dbReference>
<evidence type="ECO:0000256" key="1">
    <source>
        <dbReference type="SAM" id="MobiDB-lite"/>
    </source>
</evidence>
<protein>
    <submittedName>
        <fullName evidence="2">Uncharacterized protein</fullName>
    </submittedName>
</protein>
<comment type="caution">
    <text evidence="2">The sequence shown here is derived from an EMBL/GenBank/DDBJ whole genome shotgun (WGS) entry which is preliminary data.</text>
</comment>
<feature type="region of interest" description="Disordered" evidence="1">
    <location>
        <begin position="61"/>
        <end position="109"/>
    </location>
</feature>
<proteinExistence type="predicted"/>